<reference evidence="6 7" key="1">
    <citation type="submission" date="2016-10" db="EMBL/GenBank/DDBJ databases">
        <authorList>
            <person name="de Groot N.N."/>
        </authorList>
    </citation>
    <scope>NUCLEOTIDE SEQUENCE [LARGE SCALE GENOMIC DNA]</scope>
    <source>
        <strain evidence="6 7">DSM 22187</strain>
    </source>
</reference>
<dbReference type="Proteomes" id="UP000198888">
    <property type="component" value="Unassembled WGS sequence"/>
</dbReference>
<sequence>MYTEAELRVLATLKSDSSISELADDLDRSVNYTSELVERVESKGLVNTHRSGKTKRIQRSEAKAVELFDTFVQQYSHIPFPELLDGTTLRVLYYLDSPRAATDLADLVDVHRSTVHRVLSPLQDRGIVYKSDGRYVINDEFEGLVGLAQEFAHLRNRTRVADHVDSYTILWESPDEFLIQTDEVIESDAFVTTGPERFQTFGLPLLARQRRYYLYSLSKDDISAAELCCHMLIIDDGTRTRSYCLLLLKSEGVDRDDVLELAETYSVSTVVSDLLSYLDTEGEERAGRLPTWSEFCELADEYEVTV</sequence>
<dbReference type="STRING" id="1073996.SAMN05444271_1325"/>
<dbReference type="AlphaFoldDB" id="A0A1H6X1F9"/>
<proteinExistence type="predicted"/>
<feature type="domain" description="HVO-A0261-like N-terminal" evidence="5">
    <location>
        <begin position="96"/>
        <end position="137"/>
    </location>
</feature>
<dbReference type="Pfam" id="PF24271">
    <property type="entry name" value="HVO_2833_C"/>
    <property type="match status" value="1"/>
</dbReference>
<dbReference type="InterPro" id="IPR057527">
    <property type="entry name" value="HVO_A0261-like_N"/>
</dbReference>
<dbReference type="Gene3D" id="1.10.10.10">
    <property type="entry name" value="Winged helix-like DNA-binding domain superfamily/Winged helix DNA-binding domain"/>
    <property type="match status" value="2"/>
</dbReference>
<keyword evidence="7" id="KW-1185">Reference proteome</keyword>
<dbReference type="InterPro" id="IPR036390">
    <property type="entry name" value="WH_DNA-bd_sf"/>
</dbReference>
<accession>A0A1H6X1F9</accession>
<keyword evidence="2" id="KW-0238">DNA-binding</keyword>
<dbReference type="RefSeq" id="WP_089673515.1">
    <property type="nucleotide sequence ID" value="NZ_CP024845.1"/>
</dbReference>
<name>A0A1H6X1F9_9EURY</name>
<organism evidence="6 7">
    <name type="scientific">Halohasta litchfieldiae</name>
    <dbReference type="NCBI Taxonomy" id="1073996"/>
    <lineage>
        <taxon>Archaea</taxon>
        <taxon>Methanobacteriati</taxon>
        <taxon>Methanobacteriota</taxon>
        <taxon>Stenosarchaea group</taxon>
        <taxon>Halobacteria</taxon>
        <taxon>Halobacteriales</taxon>
        <taxon>Haloferacaceae</taxon>
        <taxon>Halohasta</taxon>
    </lineage>
</organism>
<dbReference type="SUPFAM" id="SSF46785">
    <property type="entry name" value="Winged helix' DNA-binding domain"/>
    <property type="match status" value="2"/>
</dbReference>
<protein>
    <submittedName>
        <fullName evidence="6">IclR helix-turn-helix domain-containing protein</fullName>
    </submittedName>
</protein>
<dbReference type="PANTHER" id="PTHR33154">
    <property type="entry name" value="TRANSCRIPTIONAL REGULATOR, ARSR FAMILY"/>
    <property type="match status" value="1"/>
</dbReference>
<feature type="domain" description="HVO-2833 C-terminal" evidence="4">
    <location>
        <begin position="188"/>
        <end position="304"/>
    </location>
</feature>
<dbReference type="InterPro" id="IPR036388">
    <property type="entry name" value="WH-like_DNA-bd_sf"/>
</dbReference>
<dbReference type="InterPro" id="IPR051081">
    <property type="entry name" value="HTH_MetalResp_TranReg"/>
</dbReference>
<dbReference type="InterPro" id="IPR056528">
    <property type="entry name" value="HVO_2833_C"/>
</dbReference>
<dbReference type="EMBL" id="FNYR01000032">
    <property type="protein sequence ID" value="SEJ21976.1"/>
    <property type="molecule type" value="Genomic_DNA"/>
</dbReference>
<evidence type="ECO:0000259" key="4">
    <source>
        <dbReference type="Pfam" id="PF24271"/>
    </source>
</evidence>
<dbReference type="GeneID" id="35003646"/>
<evidence type="ECO:0000256" key="3">
    <source>
        <dbReference type="ARBA" id="ARBA00023163"/>
    </source>
</evidence>
<dbReference type="PANTHER" id="PTHR33154:SF38">
    <property type="entry name" value="HTH ARSR-TYPE DOMAIN-CONTAINING PROTEIN"/>
    <property type="match status" value="1"/>
</dbReference>
<dbReference type="Pfam" id="PF25213">
    <property type="entry name" value="HVO_A0261_N"/>
    <property type="match status" value="1"/>
</dbReference>
<dbReference type="KEGG" id="hae:halTADL_2877"/>
<accession>A0A2H4Q5D8</accession>
<dbReference type="GO" id="GO:0006355">
    <property type="term" value="P:regulation of DNA-templated transcription"/>
    <property type="evidence" value="ECO:0007669"/>
    <property type="project" value="TreeGrafter"/>
</dbReference>
<evidence type="ECO:0000256" key="1">
    <source>
        <dbReference type="ARBA" id="ARBA00023015"/>
    </source>
</evidence>
<evidence type="ECO:0000313" key="6">
    <source>
        <dbReference type="EMBL" id="SEJ21976.1"/>
    </source>
</evidence>
<keyword evidence="1" id="KW-0805">Transcription regulation</keyword>
<gene>
    <name evidence="6" type="ORF">SAMN05444271_1325</name>
</gene>
<dbReference type="OrthoDB" id="95477at2157"/>
<evidence type="ECO:0000313" key="7">
    <source>
        <dbReference type="Proteomes" id="UP000198888"/>
    </source>
</evidence>
<evidence type="ECO:0000256" key="2">
    <source>
        <dbReference type="ARBA" id="ARBA00023125"/>
    </source>
</evidence>
<dbReference type="GO" id="GO:0003677">
    <property type="term" value="F:DNA binding"/>
    <property type="evidence" value="ECO:0007669"/>
    <property type="project" value="UniProtKB-KW"/>
</dbReference>
<evidence type="ECO:0000259" key="5">
    <source>
        <dbReference type="Pfam" id="PF25213"/>
    </source>
</evidence>
<keyword evidence="3" id="KW-0804">Transcription</keyword>